<accession>A0A4Z2FRB8</accession>
<dbReference type="Proteomes" id="UP000314294">
    <property type="component" value="Unassembled WGS sequence"/>
</dbReference>
<evidence type="ECO:0000313" key="2">
    <source>
        <dbReference type="Proteomes" id="UP000314294"/>
    </source>
</evidence>
<reference evidence="1 2" key="1">
    <citation type="submission" date="2019-03" db="EMBL/GenBank/DDBJ databases">
        <title>First draft genome of Liparis tanakae, snailfish: a comprehensive survey of snailfish specific genes.</title>
        <authorList>
            <person name="Kim W."/>
            <person name="Song I."/>
            <person name="Jeong J.-H."/>
            <person name="Kim D."/>
            <person name="Kim S."/>
            <person name="Ryu S."/>
            <person name="Song J.Y."/>
            <person name="Lee S.K."/>
        </authorList>
    </citation>
    <scope>NUCLEOTIDE SEQUENCE [LARGE SCALE GENOMIC DNA]</scope>
    <source>
        <tissue evidence="1">Muscle</tissue>
    </source>
</reference>
<keyword evidence="2" id="KW-1185">Reference proteome</keyword>
<organism evidence="1 2">
    <name type="scientific">Liparis tanakae</name>
    <name type="common">Tanaka's snailfish</name>
    <dbReference type="NCBI Taxonomy" id="230148"/>
    <lineage>
        <taxon>Eukaryota</taxon>
        <taxon>Metazoa</taxon>
        <taxon>Chordata</taxon>
        <taxon>Craniata</taxon>
        <taxon>Vertebrata</taxon>
        <taxon>Euteleostomi</taxon>
        <taxon>Actinopterygii</taxon>
        <taxon>Neopterygii</taxon>
        <taxon>Teleostei</taxon>
        <taxon>Neoteleostei</taxon>
        <taxon>Acanthomorphata</taxon>
        <taxon>Eupercaria</taxon>
        <taxon>Perciformes</taxon>
        <taxon>Cottioidei</taxon>
        <taxon>Cottales</taxon>
        <taxon>Liparidae</taxon>
        <taxon>Liparis</taxon>
    </lineage>
</organism>
<dbReference type="AlphaFoldDB" id="A0A4Z2FRB8"/>
<sequence length="89" mass="9944">MVLSQFHTQILYTVMEGGEVGIEVLDGSKLQSVFLAPFSTFSYSMRQLKDFESFASRTDCCAAMSNSTILVGGTKLTDTLPWPVELWRK</sequence>
<dbReference type="EMBL" id="SRLO01000968">
    <property type="protein sequence ID" value="TNN43400.1"/>
    <property type="molecule type" value="Genomic_DNA"/>
</dbReference>
<proteinExistence type="predicted"/>
<evidence type="ECO:0000313" key="1">
    <source>
        <dbReference type="EMBL" id="TNN43400.1"/>
    </source>
</evidence>
<name>A0A4Z2FRB8_9TELE</name>
<gene>
    <name evidence="1" type="ORF">EYF80_046414</name>
</gene>
<protein>
    <submittedName>
        <fullName evidence="1">Uncharacterized protein</fullName>
    </submittedName>
</protein>
<dbReference type="OrthoDB" id="10586039at2759"/>
<comment type="caution">
    <text evidence="1">The sequence shown here is derived from an EMBL/GenBank/DDBJ whole genome shotgun (WGS) entry which is preliminary data.</text>
</comment>